<feature type="compositionally biased region" description="Basic and acidic residues" evidence="1">
    <location>
        <begin position="317"/>
        <end position="334"/>
    </location>
</feature>
<evidence type="ECO:0000313" key="3">
    <source>
        <dbReference type="Proteomes" id="UP000696280"/>
    </source>
</evidence>
<feature type="compositionally biased region" description="Basic residues" evidence="1">
    <location>
        <begin position="1"/>
        <end position="10"/>
    </location>
</feature>
<dbReference type="Proteomes" id="UP000696280">
    <property type="component" value="Unassembled WGS sequence"/>
</dbReference>
<evidence type="ECO:0000256" key="1">
    <source>
        <dbReference type="SAM" id="MobiDB-lite"/>
    </source>
</evidence>
<feature type="region of interest" description="Disordered" evidence="1">
    <location>
        <begin position="1"/>
        <end position="51"/>
    </location>
</feature>
<accession>A0A9N9L6J6</accession>
<reference evidence="2" key="1">
    <citation type="submission" date="2021-07" db="EMBL/GenBank/DDBJ databases">
        <authorList>
            <person name="Durling M."/>
        </authorList>
    </citation>
    <scope>NUCLEOTIDE SEQUENCE</scope>
</reference>
<dbReference type="EMBL" id="CAJVRL010000082">
    <property type="protein sequence ID" value="CAG8958457.1"/>
    <property type="molecule type" value="Genomic_DNA"/>
</dbReference>
<feature type="compositionally biased region" description="Polar residues" evidence="1">
    <location>
        <begin position="25"/>
        <end position="38"/>
    </location>
</feature>
<sequence>MSPKNNRKSKPALSASVAGSDDESVVNTTIQSQSSVVRTKQHDKNSNTSIESMSNIVQTNASRSFSLFQWNGQTFTTGAQIIALCKETADESERQNIIESALDAWTKGETERGEESYAFYEYIKAQGHDVFDRITNTHSLFKASCIEYERHRDRQQQALKRFQTAWKNDARGVAIMGIIFRPDSKFSGQGTMVKLGKLAELLTPIEFTRSINKVCLDRIEKKRKEPSSNGPANKEWHVRDVTKTHELVMKNGHKSLAVLDSELLRRNRCRLSYLGMVEASSTGWLDPRVFPGEEDATFVTAKTENQSSTIQLQIENGEDKAEKLQQTKTTRDSDSTQLSSKAPEVVAEQVHDQEDVEMIVGADRLSDIRLRDAKRYELQKTLESWKLNSENFENGLPMDDKWMTSDDYQKAVDDGSKGADKEVTLVSKEIFLRKIRAAEVELQDFKKLEKVLSDTCSFLVWNNEKYKEANPGIIGNTLHEVNATDENQLWMALEDIAKAKVNITNLEESSYFRNFQLRGIVVDWQEHNPEKLENIWPAMILPKQCGCKEFPTGLRLIVEADFWCPIRMKESDFYELLPIVLRDDVDLCDMHIRALQQSLGLHVRPHKDLVYRRLQCMLDNRHDPELKQKYASWFNLPTSKKEKADVDHRLRSLGGNSYIPLLEVQRIKKTSKAQSLKLNTTQRKTFTDRGVLQSPAVVWLAEHEELIFSEARMMRHHYRDQEQLYKTKELKNMYFSVVQQALRGDPRLWLEAYALRADDNYQLFPFPTPAIHATKTDDILGFLTIDANHVDTCPDGFPPLEARVNHLTI</sequence>
<comment type="caution">
    <text evidence="2">The sequence shown here is derived from an EMBL/GenBank/DDBJ whole genome shotgun (WGS) entry which is preliminary data.</text>
</comment>
<gene>
    <name evidence="2" type="ORF">HYFRA_00011134</name>
</gene>
<name>A0A9N9L6J6_9HELO</name>
<protein>
    <submittedName>
        <fullName evidence="2">Uncharacterized protein</fullName>
    </submittedName>
</protein>
<dbReference type="AlphaFoldDB" id="A0A9N9L6J6"/>
<organism evidence="2 3">
    <name type="scientific">Hymenoscyphus fraxineus</name>
    <dbReference type="NCBI Taxonomy" id="746836"/>
    <lineage>
        <taxon>Eukaryota</taxon>
        <taxon>Fungi</taxon>
        <taxon>Dikarya</taxon>
        <taxon>Ascomycota</taxon>
        <taxon>Pezizomycotina</taxon>
        <taxon>Leotiomycetes</taxon>
        <taxon>Helotiales</taxon>
        <taxon>Helotiaceae</taxon>
        <taxon>Hymenoscyphus</taxon>
    </lineage>
</organism>
<evidence type="ECO:0000313" key="2">
    <source>
        <dbReference type="EMBL" id="CAG8958457.1"/>
    </source>
</evidence>
<keyword evidence="3" id="KW-1185">Reference proteome</keyword>
<proteinExistence type="predicted"/>
<feature type="region of interest" description="Disordered" evidence="1">
    <location>
        <begin position="317"/>
        <end position="346"/>
    </location>
</feature>